<dbReference type="Pfam" id="PF09660">
    <property type="entry name" value="DUF2397"/>
    <property type="match status" value="1"/>
</dbReference>
<evidence type="ECO:0000313" key="3">
    <source>
        <dbReference type="Proteomes" id="UP000371041"/>
    </source>
</evidence>
<proteinExistence type="predicted"/>
<dbReference type="Proteomes" id="UP000371041">
    <property type="component" value="Chromosome"/>
</dbReference>
<sequence>MATFLKAKRRFTVHLRPEDVDEELDNGPDVSVIAGALAQLVEWGNLRADPDTSRVTTVEDFHRARFLYQLTRHGEATEQALTTYDEALGRRGALQAVALTDITDRLRGLLALAGEPDPDPAKVHLLLDSLVGRFRDLADNAQAFMRSLQRTIDLHDTDADTFRAYKDRLIDYLERFIKDLVSTGAEIAGLVESLENADVGQLLEIAARREAEDAAPGADDNDTEDSDPRRDAFERGRVLWQERWQGFRAWFVSDQHHPSQAKLLRNQARAAIPQLLQVVAALNERRAGRSDRTADFRTLARWFAQSPDEASLHRLWRSAFGLSSARHLTADPEQDGAVASSTPWASAPPLSISPRLRKTGSYERRGKPNRVLDRSEQRRYLADLAAKEAAETAAARAALVTSHPTRLSDIATLEPGAFQLFLGLLGDALAARTPGADTVRTSTSDGSMAIRLRVLDGPGEAEIHTPHGVLRGPDFLVEITDLTTRDETEARSA</sequence>
<dbReference type="EMBL" id="CP045929">
    <property type="protein sequence ID" value="QGK70719.1"/>
    <property type="molecule type" value="Genomic_DNA"/>
</dbReference>
<accession>A0A5Q3QGY0</accession>
<reference evidence="3" key="1">
    <citation type="submission" date="2019-11" db="EMBL/GenBank/DDBJ databases">
        <title>The complete genome sequence of Saccharopolyspora sp. E2A.</title>
        <authorList>
            <person name="Zhang G."/>
        </authorList>
    </citation>
    <scope>NUCLEOTIDE SEQUENCE [LARGE SCALE GENOMIC DNA]</scope>
    <source>
        <strain evidence="3">E2A</strain>
    </source>
</reference>
<dbReference type="InterPro" id="IPR013493">
    <property type="entry name" value="CHP02677"/>
</dbReference>
<name>A0A5Q3QGY0_9PSEU</name>
<dbReference type="NCBIfam" id="TIGR02677">
    <property type="entry name" value="TIGR02677 family protein"/>
    <property type="match status" value="1"/>
</dbReference>
<evidence type="ECO:0000313" key="2">
    <source>
        <dbReference type="EMBL" id="QGK70719.1"/>
    </source>
</evidence>
<feature type="compositionally biased region" description="Basic and acidic residues" evidence="1">
    <location>
        <begin position="360"/>
        <end position="369"/>
    </location>
</feature>
<feature type="region of interest" description="Disordered" evidence="1">
    <location>
        <begin position="210"/>
        <end position="230"/>
    </location>
</feature>
<organism evidence="2 3">
    <name type="scientific">Allosaccharopolyspora coralli</name>
    <dbReference type="NCBI Taxonomy" id="2665642"/>
    <lineage>
        <taxon>Bacteria</taxon>
        <taxon>Bacillati</taxon>
        <taxon>Actinomycetota</taxon>
        <taxon>Actinomycetes</taxon>
        <taxon>Pseudonocardiales</taxon>
        <taxon>Pseudonocardiaceae</taxon>
        <taxon>Allosaccharopolyspora</taxon>
    </lineage>
</organism>
<keyword evidence="3" id="KW-1185">Reference proteome</keyword>
<protein>
    <submittedName>
        <fullName evidence="2">TIGR02677 family protein</fullName>
    </submittedName>
</protein>
<gene>
    <name evidence="2" type="ORF">GIY23_15410</name>
</gene>
<feature type="region of interest" description="Disordered" evidence="1">
    <location>
        <begin position="333"/>
        <end position="369"/>
    </location>
</feature>
<evidence type="ECO:0000256" key="1">
    <source>
        <dbReference type="SAM" id="MobiDB-lite"/>
    </source>
</evidence>
<dbReference type="AlphaFoldDB" id="A0A5Q3QGY0"/>
<dbReference type="KEGG" id="sace:GIY23_15410"/>